<feature type="transmembrane region" description="Helical" evidence="6">
    <location>
        <begin position="186"/>
        <end position="207"/>
    </location>
</feature>
<evidence type="ECO:0000256" key="2">
    <source>
        <dbReference type="ARBA" id="ARBA00022448"/>
    </source>
</evidence>
<dbReference type="PANTHER" id="PTHR43791:SF19">
    <property type="entry name" value="TRANSPORTER, PUTATIVE (AFU_ORTHOLOGUE AFUA_1G01812)-RELATED"/>
    <property type="match status" value="1"/>
</dbReference>
<dbReference type="Proteomes" id="UP000308768">
    <property type="component" value="Unassembled WGS sequence"/>
</dbReference>
<gene>
    <name evidence="8" type="ORF">B0A49_11824</name>
</gene>
<evidence type="ECO:0000313" key="9">
    <source>
        <dbReference type="Proteomes" id="UP000308768"/>
    </source>
</evidence>
<comment type="subcellular location">
    <subcellularLocation>
        <location evidence="1">Membrane</location>
        <topology evidence="1">Multi-pass membrane protein</topology>
    </subcellularLocation>
</comment>
<evidence type="ECO:0000256" key="6">
    <source>
        <dbReference type="SAM" id="Phobius"/>
    </source>
</evidence>
<dbReference type="PANTHER" id="PTHR43791">
    <property type="entry name" value="PERMEASE-RELATED"/>
    <property type="match status" value="1"/>
</dbReference>
<feature type="transmembrane region" description="Helical" evidence="6">
    <location>
        <begin position="379"/>
        <end position="402"/>
    </location>
</feature>
<feature type="domain" description="Major facilitator superfamily (MFS) profile" evidence="7">
    <location>
        <begin position="60"/>
        <end position="472"/>
    </location>
</feature>
<feature type="transmembrane region" description="Helical" evidence="6">
    <location>
        <begin position="291"/>
        <end position="315"/>
    </location>
</feature>
<feature type="transmembrane region" description="Helical" evidence="6">
    <location>
        <begin position="327"/>
        <end position="347"/>
    </location>
</feature>
<evidence type="ECO:0000256" key="1">
    <source>
        <dbReference type="ARBA" id="ARBA00004141"/>
    </source>
</evidence>
<feature type="transmembrane region" description="Helical" evidence="6">
    <location>
        <begin position="414"/>
        <end position="434"/>
    </location>
</feature>
<keyword evidence="9" id="KW-1185">Reference proteome</keyword>
<feature type="transmembrane region" description="Helical" evidence="6">
    <location>
        <begin position="126"/>
        <end position="148"/>
    </location>
</feature>
<keyword evidence="2" id="KW-0813">Transport</keyword>
<dbReference type="Pfam" id="PF07690">
    <property type="entry name" value="MFS_1"/>
    <property type="match status" value="1"/>
</dbReference>
<keyword evidence="4 6" id="KW-1133">Transmembrane helix</keyword>
<reference evidence="8 9" key="1">
    <citation type="submission" date="2017-03" db="EMBL/GenBank/DDBJ databases">
        <title>Genomes of endolithic fungi from Antarctica.</title>
        <authorList>
            <person name="Coleine C."/>
            <person name="Masonjones S."/>
            <person name="Stajich J.E."/>
        </authorList>
    </citation>
    <scope>NUCLEOTIDE SEQUENCE [LARGE SCALE GENOMIC DNA]</scope>
    <source>
        <strain evidence="8 9">CCFEE 5187</strain>
    </source>
</reference>
<dbReference type="FunFam" id="1.20.1250.20:FF:000068">
    <property type="entry name" value="MFS general substrate transporter"/>
    <property type="match status" value="1"/>
</dbReference>
<feature type="transmembrane region" description="Helical" evidence="6">
    <location>
        <begin position="98"/>
        <end position="119"/>
    </location>
</feature>
<dbReference type="OrthoDB" id="2962993at2759"/>
<dbReference type="STRING" id="331657.A0A4U0VUW5"/>
<dbReference type="Gene3D" id="1.20.1250.20">
    <property type="entry name" value="MFS general substrate transporter like domains"/>
    <property type="match status" value="2"/>
</dbReference>
<proteinExistence type="predicted"/>
<feature type="transmembrane region" description="Helical" evidence="6">
    <location>
        <begin position="154"/>
        <end position="174"/>
    </location>
</feature>
<dbReference type="GO" id="GO:0022857">
    <property type="term" value="F:transmembrane transporter activity"/>
    <property type="evidence" value="ECO:0007669"/>
    <property type="project" value="InterPro"/>
</dbReference>
<protein>
    <recommendedName>
        <fullName evidence="7">Major facilitator superfamily (MFS) profile domain-containing protein</fullName>
    </recommendedName>
</protein>
<feature type="transmembrane region" description="Helical" evidence="6">
    <location>
        <begin position="354"/>
        <end position="373"/>
    </location>
</feature>
<dbReference type="AlphaFoldDB" id="A0A4U0VUW5"/>
<dbReference type="FunFam" id="1.20.1250.20:FF:000034">
    <property type="entry name" value="MFS general substrate transporter"/>
    <property type="match status" value="1"/>
</dbReference>
<dbReference type="GO" id="GO:0016020">
    <property type="term" value="C:membrane"/>
    <property type="evidence" value="ECO:0007669"/>
    <property type="project" value="UniProtKB-SubCell"/>
</dbReference>
<accession>A0A4U0VUW5</accession>
<feature type="transmembrane region" description="Helical" evidence="6">
    <location>
        <begin position="219"/>
        <end position="241"/>
    </location>
</feature>
<evidence type="ECO:0000313" key="8">
    <source>
        <dbReference type="EMBL" id="TKA52555.1"/>
    </source>
</evidence>
<keyword evidence="3 6" id="KW-0812">Transmembrane</keyword>
<organism evidence="8 9">
    <name type="scientific">Cryomyces minteri</name>
    <dbReference type="NCBI Taxonomy" id="331657"/>
    <lineage>
        <taxon>Eukaryota</taxon>
        <taxon>Fungi</taxon>
        <taxon>Dikarya</taxon>
        <taxon>Ascomycota</taxon>
        <taxon>Pezizomycotina</taxon>
        <taxon>Dothideomycetes</taxon>
        <taxon>Dothideomycetes incertae sedis</taxon>
        <taxon>Cryomyces</taxon>
    </lineage>
</organism>
<evidence type="ECO:0000259" key="7">
    <source>
        <dbReference type="PROSITE" id="PS50850"/>
    </source>
</evidence>
<dbReference type="SUPFAM" id="SSF103473">
    <property type="entry name" value="MFS general substrate transporter"/>
    <property type="match status" value="1"/>
</dbReference>
<evidence type="ECO:0000256" key="3">
    <source>
        <dbReference type="ARBA" id="ARBA00022692"/>
    </source>
</evidence>
<dbReference type="EMBL" id="NAJN01002445">
    <property type="protein sequence ID" value="TKA52555.1"/>
    <property type="molecule type" value="Genomic_DNA"/>
</dbReference>
<evidence type="ECO:0000256" key="4">
    <source>
        <dbReference type="ARBA" id="ARBA00022989"/>
    </source>
</evidence>
<feature type="transmembrane region" description="Helical" evidence="6">
    <location>
        <begin position="446"/>
        <end position="468"/>
    </location>
</feature>
<evidence type="ECO:0000256" key="5">
    <source>
        <dbReference type="ARBA" id="ARBA00023136"/>
    </source>
</evidence>
<dbReference type="InterPro" id="IPR011701">
    <property type="entry name" value="MFS"/>
</dbReference>
<sequence>MSPADSDSGRSPSDDEKRFGASHFEAAAHHGLPPDPDAHLSEAERDALDKALLRRLDWKLIPWLCFLYLCSFLDRTNIGNAKIDGLQTDLKMTNGQYNASLTIFFVSYACFEPLTNVLLKRLRPSIFLPAIMIAWGIVMTTMGLVHNFQGLATARFFLGLTEAGLFPGVNYYLSCWYKRSEFGIRAAIFFSAAAVAGSFGGLLAAAIAKMRGIGGRPGWAWIFILEGLATVLVGIASYWMVHDFPDEAKFLSEADRARVIRRLKVDKQSSAEHEDFKMAYFWASVTDWKTYAFAIIYAGAVMPLYAFSLFLPTIISQLGYSSTRANLLSVPPYAAAAILTVLIGWIADRTRQRGLCNILVSFLGIAGFAMQLGSNAASVKYAGTFLGALGIYPCIANTITWASNNAEGTYKRGVTLGFVIGFGNLNGVVSSNIYRARDKPGYKLGHGVVMAYLVLFLLIGSISTHLALRGENRKRLAGKRDNRIVGLSEKDIDALGDKRPDFIYTL</sequence>
<keyword evidence="5 6" id="KW-0472">Membrane</keyword>
<comment type="caution">
    <text evidence="8">The sequence shown here is derived from an EMBL/GenBank/DDBJ whole genome shotgun (WGS) entry which is preliminary data.</text>
</comment>
<name>A0A4U0VUW5_9PEZI</name>
<dbReference type="PROSITE" id="PS50850">
    <property type="entry name" value="MFS"/>
    <property type="match status" value="1"/>
</dbReference>
<dbReference type="InterPro" id="IPR036259">
    <property type="entry name" value="MFS_trans_sf"/>
</dbReference>
<dbReference type="InterPro" id="IPR020846">
    <property type="entry name" value="MFS_dom"/>
</dbReference>